<dbReference type="Proteomes" id="UP000029990">
    <property type="component" value="Unassembled WGS sequence"/>
</dbReference>
<dbReference type="Gene3D" id="3.40.50.2300">
    <property type="match status" value="1"/>
</dbReference>
<gene>
    <name evidence="6" type="ORF">N798_11945</name>
</gene>
<dbReference type="SMART" id="SM00421">
    <property type="entry name" value="HTH_LUXR"/>
    <property type="match status" value="1"/>
</dbReference>
<dbReference type="PRINTS" id="PR00038">
    <property type="entry name" value="HTHLUXR"/>
</dbReference>
<dbReference type="Pfam" id="PF00196">
    <property type="entry name" value="GerE"/>
    <property type="match status" value="1"/>
</dbReference>
<keyword evidence="7" id="KW-1185">Reference proteome</keyword>
<evidence type="ECO:0000256" key="1">
    <source>
        <dbReference type="ARBA" id="ARBA00022553"/>
    </source>
</evidence>
<sequence>MRIVIADDQPLYRRGLEIAIGLEADLELAGEASTVSDLLRSAFDHRPHVLLTEVTLSGESTVKACAAAVEASPGTKLVRLTDSEDPEDLFEALRSGATGYLLKSMHIAEIIDAIRQVAGGAVVVPPPMSTWLVAEISRLGTSPEADLSAPWGLSRREMEVLRKVARGSSNAVIAAEMFLSVNTVKNHVRSAAHKLGTTSRTEAALKAVKEGLIDLHDVDL</sequence>
<dbReference type="InterPro" id="IPR000792">
    <property type="entry name" value="Tscrpt_reg_LuxR_C"/>
</dbReference>
<reference evidence="6 7" key="1">
    <citation type="submission" date="2013-08" db="EMBL/GenBank/DDBJ databases">
        <title>The genome sequence of Knoellia flava.</title>
        <authorList>
            <person name="Zhu W."/>
            <person name="Wang G."/>
        </authorList>
    </citation>
    <scope>NUCLEOTIDE SEQUENCE [LARGE SCALE GENOMIC DNA]</scope>
    <source>
        <strain evidence="6 7">TL1</strain>
    </source>
</reference>
<dbReference type="EMBL" id="AVPI01000034">
    <property type="protein sequence ID" value="KGN30032.1"/>
    <property type="molecule type" value="Genomic_DNA"/>
</dbReference>
<dbReference type="PANTHER" id="PTHR43214">
    <property type="entry name" value="TWO-COMPONENT RESPONSE REGULATOR"/>
    <property type="match status" value="1"/>
</dbReference>
<evidence type="ECO:0000259" key="4">
    <source>
        <dbReference type="PROSITE" id="PS50043"/>
    </source>
</evidence>
<dbReference type="PANTHER" id="PTHR43214:SF43">
    <property type="entry name" value="TWO-COMPONENT RESPONSE REGULATOR"/>
    <property type="match status" value="1"/>
</dbReference>
<dbReference type="InterPro" id="IPR011006">
    <property type="entry name" value="CheY-like_superfamily"/>
</dbReference>
<dbReference type="InterPro" id="IPR016032">
    <property type="entry name" value="Sig_transdc_resp-reg_C-effctor"/>
</dbReference>
<proteinExistence type="predicted"/>
<dbReference type="PROSITE" id="PS00622">
    <property type="entry name" value="HTH_LUXR_1"/>
    <property type="match status" value="1"/>
</dbReference>
<dbReference type="InterPro" id="IPR058245">
    <property type="entry name" value="NreC/VraR/RcsB-like_REC"/>
</dbReference>
<feature type="domain" description="Response regulatory" evidence="5">
    <location>
        <begin position="2"/>
        <end position="118"/>
    </location>
</feature>
<dbReference type="CDD" id="cd17535">
    <property type="entry name" value="REC_NarL-like"/>
    <property type="match status" value="1"/>
</dbReference>
<protein>
    <submittedName>
        <fullName evidence="6">Chemotaxis protein CheY</fullName>
    </submittedName>
</protein>
<dbReference type="PROSITE" id="PS50110">
    <property type="entry name" value="RESPONSE_REGULATORY"/>
    <property type="match status" value="1"/>
</dbReference>
<evidence type="ECO:0000256" key="2">
    <source>
        <dbReference type="ARBA" id="ARBA00023125"/>
    </source>
</evidence>
<dbReference type="Pfam" id="PF00072">
    <property type="entry name" value="Response_reg"/>
    <property type="match status" value="1"/>
</dbReference>
<feature type="domain" description="HTH luxR-type" evidence="4">
    <location>
        <begin position="146"/>
        <end position="211"/>
    </location>
</feature>
<comment type="caution">
    <text evidence="6">The sequence shown here is derived from an EMBL/GenBank/DDBJ whole genome shotgun (WGS) entry which is preliminary data.</text>
</comment>
<dbReference type="SMART" id="SM00448">
    <property type="entry name" value="REC"/>
    <property type="match status" value="1"/>
</dbReference>
<dbReference type="SUPFAM" id="SSF46894">
    <property type="entry name" value="C-terminal effector domain of the bipartite response regulators"/>
    <property type="match status" value="1"/>
</dbReference>
<accession>A0ABR4XC38</accession>
<keyword evidence="1" id="KW-0597">Phosphoprotein</keyword>
<dbReference type="PROSITE" id="PS50043">
    <property type="entry name" value="HTH_LUXR_2"/>
    <property type="match status" value="1"/>
</dbReference>
<name>A0ABR4XC38_9MICO</name>
<dbReference type="InterPro" id="IPR001789">
    <property type="entry name" value="Sig_transdc_resp-reg_receiver"/>
</dbReference>
<comment type="caution">
    <text evidence="3">Lacks conserved residue(s) required for the propagation of feature annotation.</text>
</comment>
<dbReference type="CDD" id="cd06170">
    <property type="entry name" value="LuxR_C_like"/>
    <property type="match status" value="1"/>
</dbReference>
<organism evidence="6 7">
    <name type="scientific">Knoellia flava TL1</name>
    <dbReference type="NCBI Taxonomy" id="1385518"/>
    <lineage>
        <taxon>Bacteria</taxon>
        <taxon>Bacillati</taxon>
        <taxon>Actinomycetota</taxon>
        <taxon>Actinomycetes</taxon>
        <taxon>Micrococcales</taxon>
        <taxon>Intrasporangiaceae</taxon>
        <taxon>Knoellia</taxon>
    </lineage>
</organism>
<keyword evidence="2" id="KW-0238">DNA-binding</keyword>
<dbReference type="InterPro" id="IPR039420">
    <property type="entry name" value="WalR-like"/>
</dbReference>
<evidence type="ECO:0000313" key="6">
    <source>
        <dbReference type="EMBL" id="KGN30032.1"/>
    </source>
</evidence>
<evidence type="ECO:0000256" key="3">
    <source>
        <dbReference type="PROSITE-ProRule" id="PRU00169"/>
    </source>
</evidence>
<dbReference type="SUPFAM" id="SSF52172">
    <property type="entry name" value="CheY-like"/>
    <property type="match status" value="1"/>
</dbReference>
<evidence type="ECO:0000259" key="5">
    <source>
        <dbReference type="PROSITE" id="PS50110"/>
    </source>
</evidence>
<evidence type="ECO:0000313" key="7">
    <source>
        <dbReference type="Proteomes" id="UP000029990"/>
    </source>
</evidence>